<name>A0ABU1YRN4_ROSSA</name>
<gene>
    <name evidence="1" type="ORF">J2X20_003563</name>
</gene>
<keyword evidence="2" id="KW-1185">Reference proteome</keyword>
<dbReference type="EMBL" id="JAVDXU010000002">
    <property type="protein sequence ID" value="MDR7270905.1"/>
    <property type="molecule type" value="Genomic_DNA"/>
</dbReference>
<organism evidence="1 2">
    <name type="scientific">Roseateles saccharophilus</name>
    <name type="common">Pseudomonas saccharophila</name>
    <dbReference type="NCBI Taxonomy" id="304"/>
    <lineage>
        <taxon>Bacteria</taxon>
        <taxon>Pseudomonadati</taxon>
        <taxon>Pseudomonadota</taxon>
        <taxon>Betaproteobacteria</taxon>
        <taxon>Burkholderiales</taxon>
        <taxon>Sphaerotilaceae</taxon>
        <taxon>Roseateles</taxon>
    </lineage>
</organism>
<dbReference type="EC" id="3.1.21.7" evidence="1"/>
<dbReference type="RefSeq" id="WP_310267261.1">
    <property type="nucleotide sequence ID" value="NZ_JAVDXU010000002.1"/>
</dbReference>
<evidence type="ECO:0000313" key="2">
    <source>
        <dbReference type="Proteomes" id="UP001180453"/>
    </source>
</evidence>
<comment type="caution">
    <text evidence="1">The sequence shown here is derived from an EMBL/GenBank/DDBJ whole genome shotgun (WGS) entry which is preliminary data.</text>
</comment>
<protein>
    <submittedName>
        <fullName evidence="1">Deoxyribonuclease V</fullName>
        <ecNumber evidence="1">3.1.21.7</ecNumber>
    </submittedName>
</protein>
<keyword evidence="1" id="KW-0378">Hydrolase</keyword>
<dbReference type="GO" id="GO:0043737">
    <property type="term" value="F:deoxyribonuclease V activity"/>
    <property type="evidence" value="ECO:0007669"/>
    <property type="project" value="UniProtKB-EC"/>
</dbReference>
<sequence>MPDRAAAVGPAPEPSGSYCCMKLIVAVHFDGTQAVAAAAAFDAWDAAEATQTYVSRIIHVEKAVRGALDLRELPCVMQLLREHSLAPELILIDGFVHLDAGETPGLGQHLHQALGGKVPIVGVSRKGLPGLSAQFEVMREEETQPLLVTCAGIDIGAAKVRLRAMHGRKRVPTLMKLVARLAKSSD</sequence>
<proteinExistence type="predicted"/>
<reference evidence="1 2" key="1">
    <citation type="submission" date="2023-07" db="EMBL/GenBank/DDBJ databases">
        <title>Sorghum-associated microbial communities from plants grown in Nebraska, USA.</title>
        <authorList>
            <person name="Schachtman D."/>
        </authorList>
    </citation>
    <scope>NUCLEOTIDE SEQUENCE [LARGE SCALE GENOMIC DNA]</scope>
    <source>
        <strain evidence="1 2">BE314</strain>
    </source>
</reference>
<accession>A0ABU1YRN4</accession>
<dbReference type="Gene3D" id="3.30.2170.10">
    <property type="entry name" value="archaeoglobus fulgidus dsm 4304 superfamily"/>
    <property type="match status" value="1"/>
</dbReference>
<evidence type="ECO:0000313" key="1">
    <source>
        <dbReference type="EMBL" id="MDR7270905.1"/>
    </source>
</evidence>
<dbReference type="Proteomes" id="UP001180453">
    <property type="component" value="Unassembled WGS sequence"/>
</dbReference>